<accession>A0A1F5G278</accession>
<dbReference type="InterPro" id="IPR035901">
    <property type="entry name" value="GIY-YIG_endonuc_sf"/>
</dbReference>
<dbReference type="Gene3D" id="3.40.1440.10">
    <property type="entry name" value="GIY-YIG endonuclease"/>
    <property type="match status" value="1"/>
</dbReference>
<evidence type="ECO:0008006" key="3">
    <source>
        <dbReference type="Google" id="ProtNLM"/>
    </source>
</evidence>
<dbReference type="AlphaFoldDB" id="A0A1F5G278"/>
<gene>
    <name evidence="1" type="ORF">A2696_04210</name>
</gene>
<comment type="caution">
    <text evidence="1">The sequence shown here is derived from an EMBL/GenBank/DDBJ whole genome shotgun (WGS) entry which is preliminary data.</text>
</comment>
<name>A0A1F5G278_9BACT</name>
<organism evidence="1 2">
    <name type="scientific">Candidatus Curtissbacteria bacterium RIFCSPHIGHO2_01_FULL_41_13</name>
    <dbReference type="NCBI Taxonomy" id="1797745"/>
    <lineage>
        <taxon>Bacteria</taxon>
        <taxon>Candidatus Curtissiibacteriota</taxon>
    </lineage>
</organism>
<sequence>MSCQNLNWSGNIKYLASNADKVPESGGLYKVLRNDGVDGKLTRLYVGKAANLRNQFNFHLSDNEENECIRENVRNKECYFQYALQAGEDNRHAAENHLLETGKYECNTQGQ</sequence>
<dbReference type="Proteomes" id="UP000177069">
    <property type="component" value="Unassembled WGS sequence"/>
</dbReference>
<protein>
    <recommendedName>
        <fullName evidence="3">GIY-YIG domain-containing protein</fullName>
    </recommendedName>
</protein>
<evidence type="ECO:0000313" key="2">
    <source>
        <dbReference type="Proteomes" id="UP000177069"/>
    </source>
</evidence>
<proteinExistence type="predicted"/>
<dbReference type="EMBL" id="MFBA01000010">
    <property type="protein sequence ID" value="OGD85917.1"/>
    <property type="molecule type" value="Genomic_DNA"/>
</dbReference>
<evidence type="ECO:0000313" key="1">
    <source>
        <dbReference type="EMBL" id="OGD85917.1"/>
    </source>
</evidence>
<reference evidence="1 2" key="1">
    <citation type="journal article" date="2016" name="Nat. Commun.">
        <title>Thousands of microbial genomes shed light on interconnected biogeochemical processes in an aquifer system.</title>
        <authorList>
            <person name="Anantharaman K."/>
            <person name="Brown C.T."/>
            <person name="Hug L.A."/>
            <person name="Sharon I."/>
            <person name="Castelle C.J."/>
            <person name="Probst A.J."/>
            <person name="Thomas B.C."/>
            <person name="Singh A."/>
            <person name="Wilkins M.J."/>
            <person name="Karaoz U."/>
            <person name="Brodie E.L."/>
            <person name="Williams K.H."/>
            <person name="Hubbard S.S."/>
            <person name="Banfield J.F."/>
        </authorList>
    </citation>
    <scope>NUCLEOTIDE SEQUENCE [LARGE SCALE GENOMIC DNA]</scope>
</reference>